<dbReference type="PANTHER" id="PTHR45749:SF21">
    <property type="entry name" value="DUF4371 DOMAIN-CONTAINING PROTEIN"/>
    <property type="match status" value="1"/>
</dbReference>
<dbReference type="PANTHER" id="PTHR45749">
    <property type="match status" value="1"/>
</dbReference>
<protein>
    <recommendedName>
        <fullName evidence="3">DUF4371 domain-containing protein</fullName>
    </recommendedName>
</protein>
<sequence length="149" mass="17580">MLNGEKVLRSWMVYVPVHGKLYCYCCRLFTSDVTSITSKFVTGFQIWWKLNPKVHNYEISDEHLSCLENWKTMAAGLRVNKTIDAEIIVSMEIQKKRWKEILYRLLDITLFLAKQNLAFRGHRENELSSNRGNFLEMVELMAKYDPVLK</sequence>
<accession>A0AAW0X4V5</accession>
<dbReference type="AlphaFoldDB" id="A0AAW0X4V5"/>
<feature type="non-terminal residue" evidence="1">
    <location>
        <position position="149"/>
    </location>
</feature>
<organism evidence="1 2">
    <name type="scientific">Cherax quadricarinatus</name>
    <name type="common">Australian red claw crayfish</name>
    <dbReference type="NCBI Taxonomy" id="27406"/>
    <lineage>
        <taxon>Eukaryota</taxon>
        <taxon>Metazoa</taxon>
        <taxon>Ecdysozoa</taxon>
        <taxon>Arthropoda</taxon>
        <taxon>Crustacea</taxon>
        <taxon>Multicrustacea</taxon>
        <taxon>Malacostraca</taxon>
        <taxon>Eumalacostraca</taxon>
        <taxon>Eucarida</taxon>
        <taxon>Decapoda</taxon>
        <taxon>Pleocyemata</taxon>
        <taxon>Astacidea</taxon>
        <taxon>Parastacoidea</taxon>
        <taxon>Parastacidae</taxon>
        <taxon>Cherax</taxon>
    </lineage>
</organism>
<evidence type="ECO:0000313" key="2">
    <source>
        <dbReference type="Proteomes" id="UP001445076"/>
    </source>
</evidence>
<keyword evidence="2" id="KW-1185">Reference proteome</keyword>
<proteinExistence type="predicted"/>
<dbReference type="EMBL" id="JARKIK010000037">
    <property type="protein sequence ID" value="KAK8739427.1"/>
    <property type="molecule type" value="Genomic_DNA"/>
</dbReference>
<evidence type="ECO:0008006" key="3">
    <source>
        <dbReference type="Google" id="ProtNLM"/>
    </source>
</evidence>
<name>A0AAW0X4V5_CHEQU</name>
<reference evidence="1 2" key="1">
    <citation type="journal article" date="2024" name="BMC Genomics">
        <title>Genome assembly of redclaw crayfish (Cherax quadricarinatus) provides insights into its immune adaptation and hypoxia tolerance.</title>
        <authorList>
            <person name="Liu Z."/>
            <person name="Zheng J."/>
            <person name="Li H."/>
            <person name="Fang K."/>
            <person name="Wang S."/>
            <person name="He J."/>
            <person name="Zhou D."/>
            <person name="Weng S."/>
            <person name="Chi M."/>
            <person name="Gu Z."/>
            <person name="He J."/>
            <person name="Li F."/>
            <person name="Wang M."/>
        </authorList>
    </citation>
    <scope>NUCLEOTIDE SEQUENCE [LARGE SCALE GENOMIC DNA]</scope>
    <source>
        <strain evidence="1">ZL_2023a</strain>
    </source>
</reference>
<dbReference type="Proteomes" id="UP001445076">
    <property type="component" value="Unassembled WGS sequence"/>
</dbReference>
<evidence type="ECO:0000313" key="1">
    <source>
        <dbReference type="EMBL" id="KAK8739427.1"/>
    </source>
</evidence>
<gene>
    <name evidence="1" type="ORF">OTU49_003632</name>
</gene>
<comment type="caution">
    <text evidence="1">The sequence shown here is derived from an EMBL/GenBank/DDBJ whole genome shotgun (WGS) entry which is preliminary data.</text>
</comment>